<keyword evidence="1" id="KW-0812">Transmembrane</keyword>
<feature type="transmembrane region" description="Helical" evidence="1">
    <location>
        <begin position="98"/>
        <end position="122"/>
    </location>
</feature>
<reference evidence="2 3" key="1">
    <citation type="submission" date="2024-05" db="EMBL/GenBank/DDBJ databases">
        <title>Sphingomonas sp. HF-S3 16S ribosomal RNA gene Genome sequencing and assembly.</title>
        <authorList>
            <person name="Lee H."/>
        </authorList>
    </citation>
    <scope>NUCLEOTIDE SEQUENCE [LARGE SCALE GENOMIC DNA]</scope>
    <source>
        <strain evidence="2 3">HF-S3</strain>
    </source>
</reference>
<gene>
    <name evidence="2" type="ORF">TPR58_14190</name>
</gene>
<evidence type="ECO:0008006" key="4">
    <source>
        <dbReference type="Google" id="ProtNLM"/>
    </source>
</evidence>
<comment type="caution">
    <text evidence="2">The sequence shown here is derived from an EMBL/GenBank/DDBJ whole genome shotgun (WGS) entry which is preliminary data.</text>
</comment>
<keyword evidence="3" id="KW-1185">Reference proteome</keyword>
<proteinExistence type="predicted"/>
<evidence type="ECO:0000313" key="3">
    <source>
        <dbReference type="Proteomes" id="UP001427805"/>
    </source>
</evidence>
<accession>A0ABV0BBR5</accession>
<feature type="transmembrane region" description="Helical" evidence="1">
    <location>
        <begin position="31"/>
        <end position="54"/>
    </location>
</feature>
<name>A0ABV0BBR5_9SPHN</name>
<keyword evidence="1" id="KW-1133">Transmembrane helix</keyword>
<organism evidence="2 3">
    <name type="scientific">Sphingomonas rustica</name>
    <dbReference type="NCBI Taxonomy" id="3103142"/>
    <lineage>
        <taxon>Bacteria</taxon>
        <taxon>Pseudomonadati</taxon>
        <taxon>Pseudomonadota</taxon>
        <taxon>Alphaproteobacteria</taxon>
        <taxon>Sphingomonadales</taxon>
        <taxon>Sphingomonadaceae</taxon>
        <taxon>Sphingomonas</taxon>
    </lineage>
</organism>
<dbReference type="EMBL" id="JBDIZK010000008">
    <property type="protein sequence ID" value="MEN3748321.1"/>
    <property type="molecule type" value="Genomic_DNA"/>
</dbReference>
<feature type="transmembrane region" description="Helical" evidence="1">
    <location>
        <begin position="7"/>
        <end position="25"/>
    </location>
</feature>
<sequence length="130" mass="14180">MHHRLDVSVVTLLFISAVSGLILNVRPISAMAIPLWLGLGITILLFAGVFGVDFRVKHSGILGWCGIALLLIVGILSASPLEDDVHRWAREGVATPVIASRMAIYGKIIAIITISVSWTLLFRRLIAERK</sequence>
<keyword evidence="1" id="KW-0472">Membrane</keyword>
<dbReference type="Proteomes" id="UP001427805">
    <property type="component" value="Unassembled WGS sequence"/>
</dbReference>
<dbReference type="RefSeq" id="WP_346247344.1">
    <property type="nucleotide sequence ID" value="NZ_JBDIZK010000008.1"/>
</dbReference>
<evidence type="ECO:0000256" key="1">
    <source>
        <dbReference type="SAM" id="Phobius"/>
    </source>
</evidence>
<feature type="transmembrane region" description="Helical" evidence="1">
    <location>
        <begin position="61"/>
        <end position="78"/>
    </location>
</feature>
<protein>
    <recommendedName>
        <fullName evidence="4">Transmembrane protein</fullName>
    </recommendedName>
</protein>
<evidence type="ECO:0000313" key="2">
    <source>
        <dbReference type="EMBL" id="MEN3748321.1"/>
    </source>
</evidence>